<reference evidence="2" key="1">
    <citation type="submission" date="2014-01" db="EMBL/GenBank/DDBJ databases">
        <authorList>
            <person name="Aslett M."/>
        </authorList>
    </citation>
    <scope>NUCLEOTIDE SEQUENCE</scope>
</reference>
<sequence length="227" mass="25171">MLKAGTLPTGSLWSRSVDGPFCTMRRLPMEEKEALFGKLTSPSTVDSKDEFDALKMQYGLPNELKHSSLDAFLNSQYFNADGPTLLEELDVYKDRFVDDGAAVEPLREKRNNLGQNEKARKRGRPPKAKKEEGESAKPIKRGRPAKGKKEEGESAKPIKRGRPAKRKKEEGERLVAVAFISLTVKILSAKPIKRGRSAKGKKEEGESAKPIKRGRPAKGKKEEGEGL</sequence>
<feature type="compositionally biased region" description="Basic residues" evidence="1">
    <location>
        <begin position="157"/>
        <end position="166"/>
    </location>
</feature>
<feature type="region of interest" description="Disordered" evidence="1">
    <location>
        <begin position="188"/>
        <end position="227"/>
    </location>
</feature>
<dbReference type="PRINTS" id="PR00929">
    <property type="entry name" value="ATHOOK"/>
</dbReference>
<feature type="region of interest" description="Disordered" evidence="1">
    <location>
        <begin position="107"/>
        <end position="172"/>
    </location>
</feature>
<dbReference type="InterPro" id="IPR017956">
    <property type="entry name" value="AT_hook_DNA-bd_motif"/>
</dbReference>
<dbReference type="GO" id="GO:0003677">
    <property type="term" value="F:DNA binding"/>
    <property type="evidence" value="ECO:0007669"/>
    <property type="project" value="InterPro"/>
</dbReference>
<keyword evidence="3" id="KW-1185">Reference proteome</keyword>
<reference evidence="2" key="2">
    <citation type="submission" date="2014-03" db="EMBL/GenBank/DDBJ databases">
        <title>The whipworm genome and dual-species transcriptomics of an intimate host-pathogen interaction.</title>
        <authorList>
            <person name="Foth B.J."/>
            <person name="Tsai I.J."/>
            <person name="Reid A.J."/>
            <person name="Bancroft A.J."/>
            <person name="Nichol S."/>
            <person name="Tracey A."/>
            <person name="Holroyd N."/>
            <person name="Cotton J.A."/>
            <person name="Stanley E.J."/>
            <person name="Zarowiecki M."/>
            <person name="Liu J.Z."/>
            <person name="Huckvale T."/>
            <person name="Cooper P.J."/>
            <person name="Grencis R.K."/>
            <person name="Berriman M."/>
        </authorList>
    </citation>
    <scope>NUCLEOTIDE SEQUENCE [LARGE SCALE GENOMIC DNA]</scope>
</reference>
<organism evidence="2 3">
    <name type="scientific">Trichuris trichiura</name>
    <name type="common">Whipworm</name>
    <name type="synonym">Trichocephalus trichiurus</name>
    <dbReference type="NCBI Taxonomy" id="36087"/>
    <lineage>
        <taxon>Eukaryota</taxon>
        <taxon>Metazoa</taxon>
        <taxon>Ecdysozoa</taxon>
        <taxon>Nematoda</taxon>
        <taxon>Enoplea</taxon>
        <taxon>Dorylaimia</taxon>
        <taxon>Trichinellida</taxon>
        <taxon>Trichuridae</taxon>
        <taxon>Trichuris</taxon>
    </lineage>
</organism>
<evidence type="ECO:0000313" key="2">
    <source>
        <dbReference type="EMBL" id="CDW58320.1"/>
    </source>
</evidence>
<dbReference type="EMBL" id="HG806311">
    <property type="protein sequence ID" value="CDW58320.1"/>
    <property type="molecule type" value="Genomic_DNA"/>
</dbReference>
<evidence type="ECO:0000313" key="3">
    <source>
        <dbReference type="Proteomes" id="UP000030665"/>
    </source>
</evidence>
<feature type="compositionally biased region" description="Basic and acidic residues" evidence="1">
    <location>
        <begin position="128"/>
        <end position="137"/>
    </location>
</feature>
<feature type="compositionally biased region" description="Basic and acidic residues" evidence="1">
    <location>
        <begin position="147"/>
        <end position="156"/>
    </location>
</feature>
<proteinExistence type="predicted"/>
<dbReference type="Proteomes" id="UP000030665">
    <property type="component" value="Unassembled WGS sequence"/>
</dbReference>
<gene>
    <name evidence="2" type="ORF">TTRE_0000662701</name>
</gene>
<evidence type="ECO:0000256" key="1">
    <source>
        <dbReference type="SAM" id="MobiDB-lite"/>
    </source>
</evidence>
<dbReference type="SMART" id="SM00384">
    <property type="entry name" value="AT_hook"/>
    <property type="match status" value="4"/>
</dbReference>
<protein>
    <submittedName>
        <fullName evidence="2">Uncharacterized protein</fullName>
    </submittedName>
</protein>
<accession>A0A077ZIA6</accession>
<dbReference type="AlphaFoldDB" id="A0A077ZIA6"/>
<name>A0A077ZIA6_TRITR</name>
<feature type="compositionally biased region" description="Basic and acidic residues" evidence="1">
    <location>
        <begin position="200"/>
        <end position="209"/>
    </location>
</feature>